<dbReference type="Gene3D" id="1.10.3720.10">
    <property type="entry name" value="MetI-like"/>
    <property type="match status" value="1"/>
</dbReference>
<keyword evidence="4 10" id="KW-0813">Transport</keyword>
<keyword evidence="7" id="KW-0029">Amino-acid transport</keyword>
<reference evidence="11" key="1">
    <citation type="journal article" date="2015" name="BMC Genomics">
        <title>Genome mining reveals unlocked bioactive potential of marine Gram-negative bacteria.</title>
        <authorList>
            <person name="Machado H."/>
            <person name="Sonnenschein E.C."/>
            <person name="Melchiorsen J."/>
            <person name="Gram L."/>
        </authorList>
    </citation>
    <scope>NUCLEOTIDE SEQUENCE</scope>
    <source>
        <strain evidence="11">S2052</strain>
    </source>
</reference>
<feature type="transmembrane region" description="Helical" evidence="10">
    <location>
        <begin position="271"/>
        <end position="290"/>
    </location>
</feature>
<evidence type="ECO:0000256" key="1">
    <source>
        <dbReference type="ARBA" id="ARBA00003159"/>
    </source>
</evidence>
<evidence type="ECO:0000256" key="6">
    <source>
        <dbReference type="ARBA" id="ARBA00022692"/>
    </source>
</evidence>
<dbReference type="Pfam" id="PF00528">
    <property type="entry name" value="BPD_transp_1"/>
    <property type="match status" value="1"/>
</dbReference>
<evidence type="ECO:0000256" key="2">
    <source>
        <dbReference type="ARBA" id="ARBA00004429"/>
    </source>
</evidence>
<dbReference type="GO" id="GO:0022857">
    <property type="term" value="F:transmembrane transporter activity"/>
    <property type="evidence" value="ECO:0007669"/>
    <property type="project" value="InterPro"/>
</dbReference>
<dbReference type="InterPro" id="IPR000515">
    <property type="entry name" value="MetI-like"/>
</dbReference>
<dbReference type="GO" id="GO:0006865">
    <property type="term" value="P:amino acid transport"/>
    <property type="evidence" value="ECO:0007669"/>
    <property type="project" value="UniProtKB-KW"/>
</dbReference>
<keyword evidence="5" id="KW-1003">Cell membrane</keyword>
<feature type="transmembrane region" description="Helical" evidence="10">
    <location>
        <begin position="218"/>
        <end position="240"/>
    </location>
</feature>
<keyword evidence="6 10" id="KW-0812">Transmembrane</keyword>
<organism evidence="11">
    <name type="scientific">Vibrio coralliilyticus</name>
    <dbReference type="NCBI Taxonomy" id="190893"/>
    <lineage>
        <taxon>Bacteria</taxon>
        <taxon>Pseudomonadati</taxon>
        <taxon>Pseudomonadota</taxon>
        <taxon>Gammaproteobacteria</taxon>
        <taxon>Vibrionales</taxon>
        <taxon>Vibrionaceae</taxon>
        <taxon>Vibrio</taxon>
    </lineage>
</organism>
<dbReference type="PANTHER" id="PTHR30614">
    <property type="entry name" value="MEMBRANE COMPONENT OF AMINO ACID ABC TRANSPORTER"/>
    <property type="match status" value="1"/>
</dbReference>
<evidence type="ECO:0000256" key="7">
    <source>
        <dbReference type="ARBA" id="ARBA00022970"/>
    </source>
</evidence>
<comment type="function">
    <text evidence="1">Part of the binding-protein-dependent transport system for glutamine; probably responsible for the translocation of the substrate across the membrane.</text>
</comment>
<dbReference type="SUPFAM" id="SSF161098">
    <property type="entry name" value="MetI-like"/>
    <property type="match status" value="1"/>
</dbReference>
<comment type="caution">
    <text evidence="11">The sequence shown here is derived from an EMBL/GenBank/DDBJ whole genome shotgun (WGS) entry which is preliminary data.</text>
</comment>
<feature type="transmembrane region" description="Helical" evidence="10">
    <location>
        <begin position="171"/>
        <end position="190"/>
    </location>
</feature>
<dbReference type="InterPro" id="IPR035906">
    <property type="entry name" value="MetI-like_sf"/>
</dbReference>
<evidence type="ECO:0000256" key="3">
    <source>
        <dbReference type="ARBA" id="ARBA00010072"/>
    </source>
</evidence>
<dbReference type="EMBL" id="JXXR01000003">
    <property type="protein sequence ID" value="KJY76816.1"/>
    <property type="molecule type" value="Genomic_DNA"/>
</dbReference>
<evidence type="ECO:0000256" key="10">
    <source>
        <dbReference type="RuleBase" id="RU363032"/>
    </source>
</evidence>
<sequence>MNKSNLLTASQDRKPSLSFNKLDLVLLLALAVFGFWLYQRASIGVNYTWRWSEAFTLIFTSRSDGSLPYFIQGVISTLRLSIWGMLLALTLGTLIGVARHSSIYVFRSLANVYIQLIRNIPPLVFVFIFYFFISNQLIPAIGLEGILREYSGESNALQSMLFGPKPLWENLLSGVLCVGILSSAYVAEIVRSGLAGIAKGQWEAADALGLSTWAKYRLVIAPQVLAAITPALAGQAISLVKDTSIVSLISIQEMTFVGTEMANSSGLIFEIWLIVGATYLIFCLTLSTLFKRLERHSLKHKANG</sequence>
<keyword evidence="9 10" id="KW-0472">Membrane</keyword>
<comment type="similarity">
    <text evidence="3">Belongs to the binding-protein-dependent transport system permease family. HisMQ subfamily.</text>
</comment>
<feature type="transmembrane region" description="Helical" evidence="10">
    <location>
        <begin position="21"/>
        <end position="38"/>
    </location>
</feature>
<dbReference type="CDD" id="cd06261">
    <property type="entry name" value="TM_PBP2"/>
    <property type="match status" value="1"/>
</dbReference>
<evidence type="ECO:0000256" key="4">
    <source>
        <dbReference type="ARBA" id="ARBA00022448"/>
    </source>
</evidence>
<dbReference type="PROSITE" id="PS50928">
    <property type="entry name" value="ABC_TM1"/>
    <property type="match status" value="1"/>
</dbReference>
<evidence type="ECO:0000313" key="11">
    <source>
        <dbReference type="EMBL" id="KJY76816.1"/>
    </source>
</evidence>
<feature type="transmembrane region" description="Helical" evidence="10">
    <location>
        <begin position="80"/>
        <end position="98"/>
    </location>
</feature>
<keyword evidence="8 10" id="KW-1133">Transmembrane helix</keyword>
<dbReference type="GO" id="GO:0043190">
    <property type="term" value="C:ATP-binding cassette (ABC) transporter complex"/>
    <property type="evidence" value="ECO:0007669"/>
    <property type="project" value="InterPro"/>
</dbReference>
<dbReference type="NCBIfam" id="TIGR01726">
    <property type="entry name" value="HEQRo_perm_3TM"/>
    <property type="match status" value="1"/>
</dbReference>
<dbReference type="InterPro" id="IPR010065">
    <property type="entry name" value="AA_ABC_transptr_permease_3TM"/>
</dbReference>
<dbReference type="AlphaFoldDB" id="A0A7Y4BRB6"/>
<dbReference type="PANTHER" id="PTHR30614:SF20">
    <property type="entry name" value="GLUTAMINE TRANSPORT SYSTEM PERMEASE PROTEIN GLNP"/>
    <property type="match status" value="1"/>
</dbReference>
<protein>
    <submittedName>
        <fullName evidence="11">Amino acid ABC transporter permease</fullName>
    </submittedName>
</protein>
<gene>
    <name evidence="11" type="ORF">TW71_05620</name>
</gene>
<evidence type="ECO:0000256" key="8">
    <source>
        <dbReference type="ARBA" id="ARBA00022989"/>
    </source>
</evidence>
<dbReference type="InterPro" id="IPR043429">
    <property type="entry name" value="ArtM/GltK/GlnP/TcyL/YhdX-like"/>
</dbReference>
<feature type="transmembrane region" description="Helical" evidence="10">
    <location>
        <begin position="110"/>
        <end position="133"/>
    </location>
</feature>
<proteinExistence type="inferred from homology"/>
<comment type="subcellular location">
    <subcellularLocation>
        <location evidence="2">Cell inner membrane</location>
        <topology evidence="2">Multi-pass membrane protein</topology>
    </subcellularLocation>
    <subcellularLocation>
        <location evidence="10">Cell membrane</location>
        <topology evidence="10">Multi-pass membrane protein</topology>
    </subcellularLocation>
</comment>
<evidence type="ECO:0000256" key="5">
    <source>
        <dbReference type="ARBA" id="ARBA00022475"/>
    </source>
</evidence>
<accession>A0A7Y4BRB6</accession>
<dbReference type="RefSeq" id="WP_045985253.1">
    <property type="nucleotide sequence ID" value="NZ_CP063052.1"/>
</dbReference>
<evidence type="ECO:0000256" key="9">
    <source>
        <dbReference type="ARBA" id="ARBA00023136"/>
    </source>
</evidence>
<name>A0A7Y4BRB6_9VIBR</name>